<proteinExistence type="predicted"/>
<dbReference type="EMBL" id="CM045767">
    <property type="protein sequence ID" value="KAI7998300.1"/>
    <property type="molecule type" value="Genomic_DNA"/>
</dbReference>
<evidence type="ECO:0000313" key="1">
    <source>
        <dbReference type="EMBL" id="KAI7998300.1"/>
    </source>
</evidence>
<name>A0ACC0GB89_9ERIC</name>
<gene>
    <name evidence="1" type="ORF">LOK49_LG10G01779</name>
</gene>
<evidence type="ECO:0000313" key="2">
    <source>
        <dbReference type="Proteomes" id="UP001060215"/>
    </source>
</evidence>
<protein>
    <submittedName>
        <fullName evidence="1">Uncharacterized protein</fullName>
    </submittedName>
</protein>
<dbReference type="Proteomes" id="UP001060215">
    <property type="component" value="Chromosome 10"/>
</dbReference>
<comment type="caution">
    <text evidence="1">The sequence shown here is derived from an EMBL/GenBank/DDBJ whole genome shotgun (WGS) entry which is preliminary data.</text>
</comment>
<organism evidence="1 2">
    <name type="scientific">Camellia lanceoleosa</name>
    <dbReference type="NCBI Taxonomy" id="1840588"/>
    <lineage>
        <taxon>Eukaryota</taxon>
        <taxon>Viridiplantae</taxon>
        <taxon>Streptophyta</taxon>
        <taxon>Embryophyta</taxon>
        <taxon>Tracheophyta</taxon>
        <taxon>Spermatophyta</taxon>
        <taxon>Magnoliopsida</taxon>
        <taxon>eudicotyledons</taxon>
        <taxon>Gunneridae</taxon>
        <taxon>Pentapetalae</taxon>
        <taxon>asterids</taxon>
        <taxon>Ericales</taxon>
        <taxon>Theaceae</taxon>
        <taxon>Camellia</taxon>
    </lineage>
</organism>
<accession>A0ACC0GB89</accession>
<sequence length="79" mass="9087">MTLDSNFDFDLRPVLTQLHHYMNRRTKGFYKIIDDNSGKEMIMKGKTCDSTSGGGLEMQHDIEVDDGNKINDKLYVEKS</sequence>
<keyword evidence="2" id="KW-1185">Reference proteome</keyword>
<reference evidence="1 2" key="1">
    <citation type="journal article" date="2022" name="Plant J.">
        <title>Chromosome-level genome of Camellia lanceoleosa provides a valuable resource for understanding genome evolution and self-incompatibility.</title>
        <authorList>
            <person name="Gong W."/>
            <person name="Xiao S."/>
            <person name="Wang L."/>
            <person name="Liao Z."/>
            <person name="Chang Y."/>
            <person name="Mo W."/>
            <person name="Hu G."/>
            <person name="Li W."/>
            <person name="Zhao G."/>
            <person name="Zhu H."/>
            <person name="Hu X."/>
            <person name="Ji K."/>
            <person name="Xiang X."/>
            <person name="Song Q."/>
            <person name="Yuan D."/>
            <person name="Jin S."/>
            <person name="Zhang L."/>
        </authorList>
    </citation>
    <scope>NUCLEOTIDE SEQUENCE [LARGE SCALE GENOMIC DNA]</scope>
    <source>
        <strain evidence="1">SQ_2022a</strain>
    </source>
</reference>